<dbReference type="AlphaFoldDB" id="A0AA37HDD6"/>
<keyword evidence="6 8" id="KW-0472">Membrane</keyword>
<reference evidence="9" key="1">
    <citation type="journal article" date="2016" name="Front. Microbiol.">
        <title>Genome Sequence of the Piezophilic, Mesophilic Sulfate-Reducing Bacterium Desulfovibrio indicus J2T.</title>
        <authorList>
            <person name="Cao J."/>
            <person name="Maignien L."/>
            <person name="Shao Z."/>
            <person name="Alain K."/>
            <person name="Jebbar M."/>
        </authorList>
    </citation>
    <scope>NUCLEOTIDE SEQUENCE</scope>
    <source>
        <strain evidence="9">JCM 32048</strain>
    </source>
</reference>
<gene>
    <name evidence="9" type="ORF">MPEAHAMD_3594</name>
</gene>
<protein>
    <submittedName>
        <fullName evidence="9">Uncharacterized protein</fullName>
    </submittedName>
</protein>
<feature type="compositionally biased region" description="Basic and acidic residues" evidence="7">
    <location>
        <begin position="105"/>
        <end position="119"/>
    </location>
</feature>
<reference evidence="9" key="2">
    <citation type="submission" date="2021-08" db="EMBL/GenBank/DDBJ databases">
        <authorList>
            <person name="Tani A."/>
            <person name="Ola A."/>
            <person name="Ogura Y."/>
            <person name="Katsura K."/>
            <person name="Hayashi T."/>
        </authorList>
    </citation>
    <scope>NUCLEOTIDE SEQUENCE</scope>
    <source>
        <strain evidence="9">JCM 32048</strain>
    </source>
</reference>
<evidence type="ECO:0000256" key="8">
    <source>
        <dbReference type="SAM" id="Phobius"/>
    </source>
</evidence>
<evidence type="ECO:0000256" key="5">
    <source>
        <dbReference type="ARBA" id="ARBA00022989"/>
    </source>
</evidence>
<dbReference type="Proteomes" id="UP001055286">
    <property type="component" value="Unassembled WGS sequence"/>
</dbReference>
<feature type="region of interest" description="Disordered" evidence="7">
    <location>
        <begin position="81"/>
        <end position="119"/>
    </location>
</feature>
<comment type="subcellular location">
    <subcellularLocation>
        <location evidence="1">Cell membrane</location>
        <topology evidence="1">Multi-pass membrane protein</topology>
    </subcellularLocation>
</comment>
<evidence type="ECO:0000313" key="9">
    <source>
        <dbReference type="EMBL" id="GJD63426.1"/>
    </source>
</evidence>
<dbReference type="GO" id="GO:0005886">
    <property type="term" value="C:plasma membrane"/>
    <property type="evidence" value="ECO:0007669"/>
    <property type="project" value="UniProtKB-SubCell"/>
</dbReference>
<dbReference type="EMBL" id="BPQJ01000016">
    <property type="protein sequence ID" value="GJD63426.1"/>
    <property type="molecule type" value="Genomic_DNA"/>
</dbReference>
<dbReference type="Pfam" id="PF02417">
    <property type="entry name" value="Chromate_transp"/>
    <property type="match status" value="1"/>
</dbReference>
<organism evidence="9 10">
    <name type="scientific">Methylobacterium frigidaeris</name>
    <dbReference type="NCBI Taxonomy" id="2038277"/>
    <lineage>
        <taxon>Bacteria</taxon>
        <taxon>Pseudomonadati</taxon>
        <taxon>Pseudomonadota</taxon>
        <taxon>Alphaproteobacteria</taxon>
        <taxon>Hyphomicrobiales</taxon>
        <taxon>Methylobacteriaceae</taxon>
        <taxon>Methylobacterium</taxon>
    </lineage>
</organism>
<name>A0AA37HDD6_9HYPH</name>
<sequence length="119" mass="12450">MLLTWGAILLLPVAAILIAVGPNDVFSHVAVFFSKMAMVTFGGAYAVLSYVAQQAVEHYGWLKPGEMLDLVATRVRGPCTGGARPRGVAPRPPSATGARAPGPADGERFGSTRAGRRDS</sequence>
<evidence type="ECO:0000256" key="4">
    <source>
        <dbReference type="ARBA" id="ARBA00022692"/>
    </source>
</evidence>
<comment type="caution">
    <text evidence="9">The sequence shown here is derived from an EMBL/GenBank/DDBJ whole genome shotgun (WGS) entry which is preliminary data.</text>
</comment>
<evidence type="ECO:0000256" key="2">
    <source>
        <dbReference type="ARBA" id="ARBA00005262"/>
    </source>
</evidence>
<evidence type="ECO:0000313" key="10">
    <source>
        <dbReference type="Proteomes" id="UP001055286"/>
    </source>
</evidence>
<keyword evidence="4 8" id="KW-0812">Transmembrane</keyword>
<accession>A0AA37HDD6</accession>
<evidence type="ECO:0000256" key="1">
    <source>
        <dbReference type="ARBA" id="ARBA00004651"/>
    </source>
</evidence>
<keyword evidence="3" id="KW-1003">Cell membrane</keyword>
<evidence type="ECO:0000256" key="3">
    <source>
        <dbReference type="ARBA" id="ARBA00022475"/>
    </source>
</evidence>
<proteinExistence type="inferred from homology"/>
<keyword evidence="10" id="KW-1185">Reference proteome</keyword>
<evidence type="ECO:0000256" key="6">
    <source>
        <dbReference type="ARBA" id="ARBA00023136"/>
    </source>
</evidence>
<dbReference type="InterPro" id="IPR003370">
    <property type="entry name" value="Chromate_transpt"/>
</dbReference>
<dbReference type="GO" id="GO:0015109">
    <property type="term" value="F:chromate transmembrane transporter activity"/>
    <property type="evidence" value="ECO:0007669"/>
    <property type="project" value="InterPro"/>
</dbReference>
<feature type="transmembrane region" description="Helical" evidence="8">
    <location>
        <begin position="25"/>
        <end position="48"/>
    </location>
</feature>
<evidence type="ECO:0000256" key="7">
    <source>
        <dbReference type="SAM" id="MobiDB-lite"/>
    </source>
</evidence>
<comment type="similarity">
    <text evidence="2">Belongs to the chromate ion transporter (CHR) (TC 2.A.51) family.</text>
</comment>
<keyword evidence="5 8" id="KW-1133">Transmembrane helix</keyword>